<reference evidence="3" key="1">
    <citation type="submission" date="2022-11" db="UniProtKB">
        <authorList>
            <consortium name="WormBaseParasite"/>
        </authorList>
    </citation>
    <scope>IDENTIFICATION</scope>
</reference>
<evidence type="ECO:0000313" key="3">
    <source>
        <dbReference type="WBParaSite" id="PSAMB.scaffold284size59213.g4337.t1"/>
    </source>
</evidence>
<organism evidence="2 3">
    <name type="scientific">Plectus sambesii</name>
    <dbReference type="NCBI Taxonomy" id="2011161"/>
    <lineage>
        <taxon>Eukaryota</taxon>
        <taxon>Metazoa</taxon>
        <taxon>Ecdysozoa</taxon>
        <taxon>Nematoda</taxon>
        <taxon>Chromadorea</taxon>
        <taxon>Plectida</taxon>
        <taxon>Plectina</taxon>
        <taxon>Plectoidea</taxon>
        <taxon>Plectidae</taxon>
        <taxon>Plectus</taxon>
    </lineage>
</organism>
<name>A0A914W0A7_9BILA</name>
<feature type="compositionally biased region" description="Low complexity" evidence="1">
    <location>
        <begin position="61"/>
        <end position="70"/>
    </location>
</feature>
<dbReference type="AlphaFoldDB" id="A0A914W0A7"/>
<dbReference type="Proteomes" id="UP000887566">
    <property type="component" value="Unplaced"/>
</dbReference>
<accession>A0A914W0A7</accession>
<sequence length="110" mass="11841">MTKKCTVSQQRLIVDRPLAGKSRPHFWQADSPLGSRWYSADQREAENAAERPLSCSGRGGVTAPAAAVVTIEKGDNAHDPREGASQSLSPPPQLASSESEEDVKNLNREG</sequence>
<proteinExistence type="predicted"/>
<keyword evidence="2" id="KW-1185">Reference proteome</keyword>
<feature type="compositionally biased region" description="Basic and acidic residues" evidence="1">
    <location>
        <begin position="72"/>
        <end position="82"/>
    </location>
</feature>
<protein>
    <submittedName>
        <fullName evidence="3">Uncharacterized protein</fullName>
    </submittedName>
</protein>
<dbReference type="WBParaSite" id="PSAMB.scaffold284size59213.g4337.t1">
    <property type="protein sequence ID" value="PSAMB.scaffold284size59213.g4337.t1"/>
    <property type="gene ID" value="PSAMB.scaffold284size59213.g4337"/>
</dbReference>
<evidence type="ECO:0000256" key="1">
    <source>
        <dbReference type="SAM" id="MobiDB-lite"/>
    </source>
</evidence>
<feature type="region of interest" description="Disordered" evidence="1">
    <location>
        <begin position="40"/>
        <end position="110"/>
    </location>
</feature>
<evidence type="ECO:0000313" key="2">
    <source>
        <dbReference type="Proteomes" id="UP000887566"/>
    </source>
</evidence>